<name>A0AAF0YDJ3_9TREE</name>
<feature type="domain" description="4'-phosphopantetheinyl transferase N-terminal" evidence="4">
    <location>
        <begin position="18"/>
        <end position="106"/>
    </location>
</feature>
<protein>
    <recommendedName>
        <fullName evidence="1">holo-[acyl-carrier-protein] synthase</fullName>
        <ecNumber evidence="1">2.7.8.7</ecNumber>
    </recommendedName>
</protein>
<dbReference type="GO" id="GO:0000287">
    <property type="term" value="F:magnesium ion binding"/>
    <property type="evidence" value="ECO:0007669"/>
    <property type="project" value="InterPro"/>
</dbReference>
<dbReference type="InterPro" id="IPR037143">
    <property type="entry name" value="4-PPantetheinyl_Trfase_dom_sf"/>
</dbReference>
<evidence type="ECO:0000256" key="1">
    <source>
        <dbReference type="ARBA" id="ARBA00013172"/>
    </source>
</evidence>
<dbReference type="EC" id="2.7.8.7" evidence="1"/>
<feature type="domain" description="4'-phosphopantetheinyl transferase" evidence="3">
    <location>
        <begin position="117"/>
        <end position="202"/>
    </location>
</feature>
<dbReference type="Gene3D" id="3.90.470.20">
    <property type="entry name" value="4'-phosphopantetheinyl transferase domain"/>
    <property type="match status" value="2"/>
</dbReference>
<dbReference type="PANTHER" id="PTHR12215">
    <property type="entry name" value="PHOSPHOPANTETHEINE TRANSFERASE"/>
    <property type="match status" value="1"/>
</dbReference>
<dbReference type="SUPFAM" id="SSF56214">
    <property type="entry name" value="4'-phosphopantetheinyl transferase"/>
    <property type="match status" value="2"/>
</dbReference>
<dbReference type="GO" id="GO:0008897">
    <property type="term" value="F:holo-[acyl-carrier-protein] synthase activity"/>
    <property type="evidence" value="ECO:0007669"/>
    <property type="project" value="UniProtKB-EC"/>
</dbReference>
<dbReference type="RefSeq" id="XP_062628548.1">
    <property type="nucleotide sequence ID" value="XM_062772564.1"/>
</dbReference>
<dbReference type="PANTHER" id="PTHR12215:SF10">
    <property type="entry name" value="L-AMINOADIPATE-SEMIALDEHYDE DEHYDROGENASE-PHOSPHOPANTETHEINYL TRANSFERASE"/>
    <property type="match status" value="1"/>
</dbReference>
<dbReference type="InterPro" id="IPR055066">
    <property type="entry name" value="AASDHPPT_N"/>
</dbReference>
<dbReference type="Pfam" id="PF22624">
    <property type="entry name" value="AASDHPPT_N"/>
    <property type="match status" value="1"/>
</dbReference>
<gene>
    <name evidence="5" type="primary">pptA</name>
    <name evidence="5" type="ORF">LOC62_04G006001</name>
</gene>
<evidence type="ECO:0000313" key="6">
    <source>
        <dbReference type="Proteomes" id="UP000827549"/>
    </source>
</evidence>
<dbReference type="GeneID" id="87809228"/>
<dbReference type="EMBL" id="CP086717">
    <property type="protein sequence ID" value="WOO82516.1"/>
    <property type="molecule type" value="Genomic_DNA"/>
</dbReference>
<dbReference type="AlphaFoldDB" id="A0AAF0YDJ3"/>
<dbReference type="InterPro" id="IPR050559">
    <property type="entry name" value="P-Pant_transferase_sf"/>
</dbReference>
<evidence type="ECO:0000259" key="3">
    <source>
        <dbReference type="Pfam" id="PF01648"/>
    </source>
</evidence>
<dbReference type="InterPro" id="IPR008278">
    <property type="entry name" value="4-PPantetheinyl_Trfase_dom"/>
</dbReference>
<evidence type="ECO:0000259" key="4">
    <source>
        <dbReference type="Pfam" id="PF22624"/>
    </source>
</evidence>
<dbReference type="GO" id="GO:0005829">
    <property type="term" value="C:cytosol"/>
    <property type="evidence" value="ECO:0007669"/>
    <property type="project" value="TreeGrafter"/>
</dbReference>
<evidence type="ECO:0000313" key="5">
    <source>
        <dbReference type="EMBL" id="WOO82516.1"/>
    </source>
</evidence>
<accession>A0AAF0YDJ3</accession>
<keyword evidence="2 5" id="KW-0808">Transferase</keyword>
<sequence>MRVFALKVPPTLPEEASDTFDRLLHHLPERGADRVRKFRHEGDAIRSIAGRLLPTWYLRHTGLVPAPTNPEFKHGPRGKPYLSSPVLEPRIDFNTSHEGEYVLLAVVSGDGAESVDVGVDVMDLPTDPDELAESIDYQLVTKEKLHLAGTSGKIKAKLLTTLWTIKEGYTKATGDGISFGLDRIAVDLGDGSVAGVKVDGRDIGENGYRWAVGSLDAGAYGYAVIWRGDPAPQGVQVETLLWEEFVRAFIGSAGGW</sequence>
<dbReference type="Proteomes" id="UP000827549">
    <property type="component" value="Chromosome 4"/>
</dbReference>
<dbReference type="GO" id="GO:0019878">
    <property type="term" value="P:lysine biosynthetic process via aminoadipic acid"/>
    <property type="evidence" value="ECO:0007669"/>
    <property type="project" value="TreeGrafter"/>
</dbReference>
<reference evidence="5" key="1">
    <citation type="submission" date="2023-10" db="EMBL/GenBank/DDBJ databases">
        <authorList>
            <person name="Noh H."/>
        </authorList>
    </citation>
    <scope>NUCLEOTIDE SEQUENCE</scope>
    <source>
        <strain evidence="5">DUCC4014</strain>
    </source>
</reference>
<organism evidence="5 6">
    <name type="scientific">Vanrija pseudolonga</name>
    <dbReference type="NCBI Taxonomy" id="143232"/>
    <lineage>
        <taxon>Eukaryota</taxon>
        <taxon>Fungi</taxon>
        <taxon>Dikarya</taxon>
        <taxon>Basidiomycota</taxon>
        <taxon>Agaricomycotina</taxon>
        <taxon>Tremellomycetes</taxon>
        <taxon>Trichosporonales</taxon>
        <taxon>Trichosporonaceae</taxon>
        <taxon>Vanrija</taxon>
    </lineage>
</organism>
<dbReference type="Pfam" id="PF01648">
    <property type="entry name" value="ACPS"/>
    <property type="match status" value="1"/>
</dbReference>
<evidence type="ECO:0000256" key="2">
    <source>
        <dbReference type="ARBA" id="ARBA00022679"/>
    </source>
</evidence>
<keyword evidence="6" id="KW-1185">Reference proteome</keyword>
<proteinExistence type="predicted"/>